<organism evidence="1 2">
    <name type="scientific">Roseburia intestinalis</name>
    <dbReference type="NCBI Taxonomy" id="166486"/>
    <lineage>
        <taxon>Bacteria</taxon>
        <taxon>Bacillati</taxon>
        <taxon>Bacillota</taxon>
        <taxon>Clostridia</taxon>
        <taxon>Lachnospirales</taxon>
        <taxon>Lachnospiraceae</taxon>
        <taxon>Roseburia</taxon>
    </lineage>
</organism>
<comment type="caution">
    <text evidence="1">The sequence shown here is derived from an EMBL/GenBank/DDBJ whole genome shotgun (WGS) entry which is preliminary data.</text>
</comment>
<dbReference type="Pfam" id="PF14022">
    <property type="entry name" value="DUF4238"/>
    <property type="match status" value="1"/>
</dbReference>
<protein>
    <submittedName>
        <fullName evidence="1">DUF4238 domain-containing protein</fullName>
    </submittedName>
</protein>
<accession>A0A414T190</accession>
<evidence type="ECO:0000313" key="1">
    <source>
        <dbReference type="EMBL" id="RHG27972.1"/>
    </source>
</evidence>
<dbReference type="Proteomes" id="UP000284051">
    <property type="component" value="Unassembled WGS sequence"/>
</dbReference>
<gene>
    <name evidence="1" type="ORF">DW264_10870</name>
</gene>
<sequence length="364" mass="42340">MFDIKIVSLWISHQAGGIVLATKKQHYVWRGYLKRWNESEDRFGRVYVYRKKVLGNQPEIEYALLENVGFGKYFYDMTGFSKADVSVVSQLIAYIQKDKLVPLGLNPELLGDANAERDFIETLMGQYEDIDNKHQFLDKMISGDLSFYKDSLVQVALDELHDEVMNALWGSREKSDVELMVDTLKAMEHIEDEDLKHEFHRFFFMQHQRSPVIYETQVKNFETLKLQYPAIKDTNSNFYANSLMIFFVETMSVNVSTKMHTWIERYDNKTNVPFVTTDTPVVNLTGMEFLEKNEFYYPISPKIAIKLCVTSKGSKYGKAKNICLDMTDENEVKKLNLAIAKNCYKEVFSNDENVLKSIRSELQS</sequence>
<name>A0A414T190_9FIRM</name>
<proteinExistence type="predicted"/>
<reference evidence="1 2" key="1">
    <citation type="submission" date="2018-08" db="EMBL/GenBank/DDBJ databases">
        <title>A genome reference for cultivated species of the human gut microbiota.</title>
        <authorList>
            <person name="Zou Y."/>
            <person name="Xue W."/>
            <person name="Luo G."/>
        </authorList>
    </citation>
    <scope>NUCLEOTIDE SEQUENCE [LARGE SCALE GENOMIC DNA]</scope>
    <source>
        <strain evidence="1 2">AM22-21LB</strain>
    </source>
</reference>
<dbReference type="EMBL" id="QRID01000009">
    <property type="protein sequence ID" value="RHG27972.1"/>
    <property type="molecule type" value="Genomic_DNA"/>
</dbReference>
<dbReference type="AlphaFoldDB" id="A0A414T190"/>
<dbReference type="InterPro" id="IPR025332">
    <property type="entry name" value="DUF4238"/>
</dbReference>
<dbReference type="RefSeq" id="WP_006859371.1">
    <property type="nucleotide sequence ID" value="NZ_LR027880.1"/>
</dbReference>
<evidence type="ECO:0000313" key="2">
    <source>
        <dbReference type="Proteomes" id="UP000284051"/>
    </source>
</evidence>